<gene>
    <name evidence="3" type="ORF">GCM10009559_07170</name>
</gene>
<sequence>MPPLTLPRVRVAAVQAAPVFLDLQASLDKVDDLVAAAARDGAELVVFGEAFLAGFPVWNGVLAPIDQHDLHERLVAESLEVPGPAAERLAATARRHDVVLSIGVNERNPHSLGQVWNANLVFDRTGELVNHRRKLVATWYERLTWSHGDAHDLRPAELDGWKLGALICGENTNTLARFTLLAQGERMHVATFPPAWPFDGRPDERDYDLEDSIRLRCGAHSFEGKVFTVVASTALDDEALQAVARGDSRLEKLLTAHPTASMVIGPDGRPVAGPLVGKEGILHAEVDLQREVVAKQAHDVVGTYNRADIFQLSVDTRRHSIIRPHGGEPEETRTVLHVGTDEEEARRG</sequence>
<comment type="caution">
    <text evidence="3">The sequence shown here is derived from an EMBL/GenBank/DDBJ whole genome shotgun (WGS) entry which is preliminary data.</text>
</comment>
<dbReference type="GO" id="GO:0016787">
    <property type="term" value="F:hydrolase activity"/>
    <property type="evidence" value="ECO:0007669"/>
    <property type="project" value="UniProtKB-KW"/>
</dbReference>
<evidence type="ECO:0000259" key="2">
    <source>
        <dbReference type="PROSITE" id="PS50263"/>
    </source>
</evidence>
<dbReference type="Gene3D" id="3.60.110.10">
    <property type="entry name" value="Carbon-nitrogen hydrolase"/>
    <property type="match status" value="1"/>
</dbReference>
<dbReference type="CDD" id="cd07564">
    <property type="entry name" value="nitrilases_CHs"/>
    <property type="match status" value="1"/>
</dbReference>
<accession>A0ABP3ZMQ7</accession>
<dbReference type="Proteomes" id="UP001499967">
    <property type="component" value="Unassembled WGS sequence"/>
</dbReference>
<dbReference type="EMBL" id="BAAAHP010000016">
    <property type="protein sequence ID" value="GAA0923144.1"/>
    <property type="molecule type" value="Genomic_DNA"/>
</dbReference>
<protein>
    <submittedName>
        <fullName evidence="3">Carbon-nitrogen hydrolase family protein</fullName>
    </submittedName>
</protein>
<comment type="similarity">
    <text evidence="1">Belongs to the carbon-nitrogen hydrolase superfamily. Nitrilase family.</text>
</comment>
<keyword evidence="4" id="KW-1185">Reference proteome</keyword>
<dbReference type="PANTHER" id="PTHR46044">
    <property type="entry name" value="NITRILASE"/>
    <property type="match status" value="1"/>
</dbReference>
<evidence type="ECO:0000256" key="1">
    <source>
        <dbReference type="ARBA" id="ARBA00008129"/>
    </source>
</evidence>
<dbReference type="RefSeq" id="WP_343938821.1">
    <property type="nucleotide sequence ID" value="NZ_BAAAHP010000016.1"/>
</dbReference>
<dbReference type="InterPro" id="IPR003010">
    <property type="entry name" value="C-N_Hydrolase"/>
</dbReference>
<organism evidence="3 4">
    <name type="scientific">Pseudonocardia zijingensis</name>
    <dbReference type="NCBI Taxonomy" id="153376"/>
    <lineage>
        <taxon>Bacteria</taxon>
        <taxon>Bacillati</taxon>
        <taxon>Actinomycetota</taxon>
        <taxon>Actinomycetes</taxon>
        <taxon>Pseudonocardiales</taxon>
        <taxon>Pseudonocardiaceae</taxon>
        <taxon>Pseudonocardia</taxon>
    </lineage>
</organism>
<dbReference type="PANTHER" id="PTHR46044:SF2">
    <property type="entry name" value="CN HYDROLASE DOMAIN-CONTAINING PROTEIN"/>
    <property type="match status" value="1"/>
</dbReference>
<evidence type="ECO:0000313" key="4">
    <source>
        <dbReference type="Proteomes" id="UP001499967"/>
    </source>
</evidence>
<dbReference type="InterPro" id="IPR044149">
    <property type="entry name" value="Nitrilases_CHs"/>
</dbReference>
<dbReference type="PROSITE" id="PS50263">
    <property type="entry name" value="CN_HYDROLASE"/>
    <property type="match status" value="1"/>
</dbReference>
<dbReference type="SUPFAM" id="SSF56317">
    <property type="entry name" value="Carbon-nitrogen hydrolase"/>
    <property type="match status" value="1"/>
</dbReference>
<proteinExistence type="inferred from homology"/>
<reference evidence="4" key="1">
    <citation type="journal article" date="2019" name="Int. J. Syst. Evol. Microbiol.">
        <title>The Global Catalogue of Microorganisms (GCM) 10K type strain sequencing project: providing services to taxonomists for standard genome sequencing and annotation.</title>
        <authorList>
            <consortium name="The Broad Institute Genomics Platform"/>
            <consortium name="The Broad Institute Genome Sequencing Center for Infectious Disease"/>
            <person name="Wu L."/>
            <person name="Ma J."/>
        </authorList>
    </citation>
    <scope>NUCLEOTIDE SEQUENCE [LARGE SCALE GENOMIC DNA]</scope>
    <source>
        <strain evidence="4">JCM 11117</strain>
    </source>
</reference>
<name>A0ABP3ZMQ7_9PSEU</name>
<evidence type="ECO:0000313" key="3">
    <source>
        <dbReference type="EMBL" id="GAA0923144.1"/>
    </source>
</evidence>
<feature type="domain" description="CN hydrolase" evidence="2">
    <location>
        <begin position="9"/>
        <end position="288"/>
    </location>
</feature>
<dbReference type="InterPro" id="IPR036526">
    <property type="entry name" value="C-N_Hydrolase_sf"/>
</dbReference>
<keyword evidence="3" id="KW-0378">Hydrolase</keyword>
<dbReference type="Pfam" id="PF00795">
    <property type="entry name" value="CN_hydrolase"/>
    <property type="match status" value="1"/>
</dbReference>